<dbReference type="Gene3D" id="2.30.320.10">
    <property type="entry name" value="YwqG-like"/>
    <property type="match status" value="1"/>
</dbReference>
<sequence>MFKNKTINQPLNRDNHYSLLNTHGLNTNVFTQHELPQEHAATKFGEKPNEWLVLLNIKSIDEFNFWDAGTLTYCIHKKDLEIKEFLKIYTSIESS</sequence>
<keyword evidence="2" id="KW-1185">Reference proteome</keyword>
<comment type="caution">
    <text evidence="1">The sequence shown here is derived from an EMBL/GenBank/DDBJ whole genome shotgun (WGS) entry which is preliminary data.</text>
</comment>
<evidence type="ECO:0000313" key="1">
    <source>
        <dbReference type="EMBL" id="GAA4237921.1"/>
    </source>
</evidence>
<dbReference type="Proteomes" id="UP001501496">
    <property type="component" value="Unassembled WGS sequence"/>
</dbReference>
<proteinExistence type="predicted"/>
<gene>
    <name evidence="1" type="ORF">GCM10022291_26390</name>
</gene>
<protein>
    <submittedName>
        <fullName evidence="1">Uncharacterized protein</fullName>
    </submittedName>
</protein>
<dbReference type="Pfam" id="PF09234">
    <property type="entry name" value="DUF1963"/>
    <property type="match status" value="1"/>
</dbReference>
<organism evidence="1 2">
    <name type="scientific">Postechiella marina</name>
    <dbReference type="NCBI Taxonomy" id="943941"/>
    <lineage>
        <taxon>Bacteria</taxon>
        <taxon>Pseudomonadati</taxon>
        <taxon>Bacteroidota</taxon>
        <taxon>Flavobacteriia</taxon>
        <taxon>Flavobacteriales</taxon>
        <taxon>Flavobacteriaceae</taxon>
        <taxon>Postechiella</taxon>
    </lineage>
</organism>
<name>A0ABP8CDI3_9FLAO</name>
<accession>A0ABP8CDI3</accession>
<reference evidence="2" key="1">
    <citation type="journal article" date="2019" name="Int. J. Syst. Evol. Microbiol.">
        <title>The Global Catalogue of Microorganisms (GCM) 10K type strain sequencing project: providing services to taxonomists for standard genome sequencing and annotation.</title>
        <authorList>
            <consortium name="The Broad Institute Genomics Platform"/>
            <consortium name="The Broad Institute Genome Sequencing Center for Infectious Disease"/>
            <person name="Wu L."/>
            <person name="Ma J."/>
        </authorList>
    </citation>
    <scope>NUCLEOTIDE SEQUENCE [LARGE SCALE GENOMIC DNA]</scope>
    <source>
        <strain evidence="2">JCM 17630</strain>
    </source>
</reference>
<dbReference type="EMBL" id="BAABCA010000005">
    <property type="protein sequence ID" value="GAA4237921.1"/>
    <property type="molecule type" value="Genomic_DNA"/>
</dbReference>
<dbReference type="RefSeq" id="WP_344788755.1">
    <property type="nucleotide sequence ID" value="NZ_BAABCA010000005.1"/>
</dbReference>
<dbReference type="InterPro" id="IPR015315">
    <property type="entry name" value="DUF1963"/>
</dbReference>
<evidence type="ECO:0000313" key="2">
    <source>
        <dbReference type="Proteomes" id="UP001501496"/>
    </source>
</evidence>